<organism evidence="1">
    <name type="scientific">Limosilactobacillus reuteri</name>
    <name type="common">Lactobacillus reuteri</name>
    <dbReference type="NCBI Taxonomy" id="1598"/>
    <lineage>
        <taxon>Bacteria</taxon>
        <taxon>Bacillati</taxon>
        <taxon>Bacillota</taxon>
        <taxon>Bacilli</taxon>
        <taxon>Lactobacillales</taxon>
        <taxon>Lactobacillaceae</taxon>
        <taxon>Limosilactobacillus</taxon>
    </lineage>
</organism>
<name>A0A0U5D7V6_LIMRT</name>
<proteinExistence type="predicted"/>
<accession>A0A0U5D7V6</accession>
<dbReference type="InterPro" id="IPR036291">
    <property type="entry name" value="NAD(P)-bd_dom_sf"/>
</dbReference>
<dbReference type="Pfam" id="PF00106">
    <property type="entry name" value="adh_short"/>
    <property type="match status" value="1"/>
</dbReference>
<protein>
    <submittedName>
        <fullName evidence="1">Short-chain alcohol dehydrogenase</fullName>
    </submittedName>
</protein>
<gene>
    <name evidence="1" type="ORF">LRLP16767_LRLP167_00284</name>
</gene>
<dbReference type="SUPFAM" id="SSF51735">
    <property type="entry name" value="NAD(P)-binding Rossmann-fold domains"/>
    <property type="match status" value="1"/>
</dbReference>
<dbReference type="InterPro" id="IPR002347">
    <property type="entry name" value="SDR_fam"/>
</dbReference>
<dbReference type="EMBL" id="LN887701">
    <property type="protein sequence ID" value="CUR42140.1"/>
    <property type="molecule type" value="Genomic_DNA"/>
</dbReference>
<sequence length="44" mass="4659">MDLGLTGKIALITGSTKRIGKAIAIEMAKEGTNVIINGRKKSRC</sequence>
<dbReference type="AlphaFoldDB" id="A0A0U5D7V6"/>
<evidence type="ECO:0000313" key="1">
    <source>
        <dbReference type="EMBL" id="CUR42140.1"/>
    </source>
</evidence>
<dbReference type="Gene3D" id="3.40.50.720">
    <property type="entry name" value="NAD(P)-binding Rossmann-like Domain"/>
    <property type="match status" value="1"/>
</dbReference>
<reference evidence="1" key="1">
    <citation type="submission" date="2015-10" db="EMBL/GenBank/DDBJ databases">
        <authorList>
            <person name="Gilbert D.G."/>
        </authorList>
    </citation>
    <scope>NUCLEOTIDE SEQUENCE</scope>
    <source>
        <strain evidence="1">Lp167-67</strain>
    </source>
</reference>